<dbReference type="Gene3D" id="3.90.190.10">
    <property type="entry name" value="Protein tyrosine phosphatase superfamily"/>
    <property type="match status" value="1"/>
</dbReference>
<evidence type="ECO:0000313" key="2">
    <source>
        <dbReference type="Proteomes" id="UP000239504"/>
    </source>
</evidence>
<dbReference type="InterPro" id="IPR016130">
    <property type="entry name" value="Tyr_Pase_AS"/>
</dbReference>
<reference evidence="1 2" key="1">
    <citation type="submission" date="2017-12" db="EMBL/GenBank/DDBJ databases">
        <authorList>
            <person name="Hurst M.R.H."/>
        </authorList>
    </citation>
    <scope>NUCLEOTIDE SEQUENCE [LARGE SCALE GENOMIC DNA]</scope>
    <source>
        <strain evidence="1 2">SY-3-19</strain>
    </source>
</reference>
<accession>A0A2S7K9H7</accession>
<dbReference type="PROSITE" id="PS00383">
    <property type="entry name" value="TYR_PHOSPHATASE_1"/>
    <property type="match status" value="1"/>
</dbReference>
<protein>
    <recommendedName>
        <fullName evidence="3">Tyrosine specific protein phosphatases domain-containing protein</fullName>
    </recommendedName>
</protein>
<evidence type="ECO:0000313" key="1">
    <source>
        <dbReference type="EMBL" id="PQA89131.1"/>
    </source>
</evidence>
<gene>
    <name evidence="1" type="ORF">CW354_04075</name>
</gene>
<organism evidence="1 2">
    <name type="scientific">Hyphococcus luteus</name>
    <dbReference type="NCBI Taxonomy" id="2058213"/>
    <lineage>
        <taxon>Bacteria</taxon>
        <taxon>Pseudomonadati</taxon>
        <taxon>Pseudomonadota</taxon>
        <taxon>Alphaproteobacteria</taxon>
        <taxon>Parvularculales</taxon>
        <taxon>Parvularculaceae</taxon>
        <taxon>Hyphococcus</taxon>
    </lineage>
</organism>
<comment type="caution">
    <text evidence="1">The sequence shown here is derived from an EMBL/GenBank/DDBJ whole genome shotgun (WGS) entry which is preliminary data.</text>
</comment>
<dbReference type="OrthoDB" id="9794527at2"/>
<keyword evidence="2" id="KW-1185">Reference proteome</keyword>
<sequence>MPKLVISSLEAAPAACEDCDPGFVVSILDSGDAAPDRFQKLSEERHLRLDPATSETDMAPAIIAFLKSWAATEENLLIHCHRGVARSTAIAYIAMCVREPEMCEEKIAARLRAAAPHADPNVLLVSEADRLLGREDRMIGAILDLCPCCSTVCAPIVTLPVAP</sequence>
<dbReference type="EMBL" id="PJCH01000003">
    <property type="protein sequence ID" value="PQA89131.1"/>
    <property type="molecule type" value="Genomic_DNA"/>
</dbReference>
<dbReference type="RefSeq" id="WP_104828769.1">
    <property type="nucleotide sequence ID" value="NZ_PJCH01000003.1"/>
</dbReference>
<name>A0A2S7K9H7_9PROT</name>
<dbReference type="InterPro" id="IPR029021">
    <property type="entry name" value="Prot-tyrosine_phosphatase-like"/>
</dbReference>
<dbReference type="Proteomes" id="UP000239504">
    <property type="component" value="Unassembled WGS sequence"/>
</dbReference>
<evidence type="ECO:0008006" key="3">
    <source>
        <dbReference type="Google" id="ProtNLM"/>
    </source>
</evidence>
<proteinExistence type="predicted"/>
<dbReference type="SUPFAM" id="SSF52799">
    <property type="entry name" value="(Phosphotyrosine protein) phosphatases II"/>
    <property type="match status" value="1"/>
</dbReference>
<dbReference type="AlphaFoldDB" id="A0A2S7K9H7"/>